<gene>
    <name evidence="1" type="ORF">ENP99_02825</name>
</gene>
<comment type="caution">
    <text evidence="1">The sequence shown here is derived from an EMBL/GenBank/DDBJ whole genome shotgun (WGS) entry which is preliminary data.</text>
</comment>
<organism evidence="1">
    <name type="scientific">Ignisphaera aggregans</name>
    <dbReference type="NCBI Taxonomy" id="334771"/>
    <lineage>
        <taxon>Archaea</taxon>
        <taxon>Thermoproteota</taxon>
        <taxon>Thermoprotei</taxon>
        <taxon>Desulfurococcales</taxon>
        <taxon>Desulfurococcaceae</taxon>
        <taxon>Ignisphaera</taxon>
    </lineage>
</organism>
<proteinExistence type="predicted"/>
<reference evidence="1" key="1">
    <citation type="journal article" date="2020" name="mSystems">
        <title>Genome- and Community-Level Interaction Insights into Carbon Utilization and Element Cycling Functions of Hydrothermarchaeota in Hydrothermal Sediment.</title>
        <authorList>
            <person name="Zhou Z."/>
            <person name="Liu Y."/>
            <person name="Xu W."/>
            <person name="Pan J."/>
            <person name="Luo Z.H."/>
            <person name="Li M."/>
        </authorList>
    </citation>
    <scope>NUCLEOTIDE SEQUENCE [LARGE SCALE GENOMIC DNA]</scope>
    <source>
        <strain evidence="1">SpSt-27</strain>
    </source>
</reference>
<evidence type="ECO:0000313" key="1">
    <source>
        <dbReference type="EMBL" id="HEH31033.1"/>
    </source>
</evidence>
<sequence>MALAAKNVIEAARKVVGNVKEEFTVPSDPVECIRLLIERAANTFLGVGEGGKYTLFAWTLRKITREYFEAMYSTLAKDEEKKRAVFEILGVKELFKPAIKSPLSDNLTILGYPDYPTYGTVVEWGSRVKVKNTTCTRTDIGRHHKQTCRHYCYCPQ</sequence>
<dbReference type="EMBL" id="DSLL01000028">
    <property type="protein sequence ID" value="HEH31033.1"/>
    <property type="molecule type" value="Genomic_DNA"/>
</dbReference>
<protein>
    <submittedName>
        <fullName evidence="1">Uncharacterized protein</fullName>
    </submittedName>
</protein>
<dbReference type="AlphaFoldDB" id="A0A7J2T9U7"/>
<accession>A0A7J2T9U7</accession>
<name>A0A7J2T9U7_9CREN</name>